<protein>
    <submittedName>
        <fullName evidence="1">Uncharacterized protein</fullName>
    </submittedName>
</protein>
<evidence type="ECO:0000313" key="2">
    <source>
        <dbReference type="Proteomes" id="UP000683360"/>
    </source>
</evidence>
<reference evidence="1" key="1">
    <citation type="submission" date="2021-03" db="EMBL/GenBank/DDBJ databases">
        <authorList>
            <person name="Bekaert M."/>
        </authorList>
    </citation>
    <scope>NUCLEOTIDE SEQUENCE</scope>
</reference>
<keyword evidence="2" id="KW-1185">Reference proteome</keyword>
<organism evidence="1 2">
    <name type="scientific">Mytilus edulis</name>
    <name type="common">Blue mussel</name>
    <dbReference type="NCBI Taxonomy" id="6550"/>
    <lineage>
        <taxon>Eukaryota</taxon>
        <taxon>Metazoa</taxon>
        <taxon>Spiralia</taxon>
        <taxon>Lophotrochozoa</taxon>
        <taxon>Mollusca</taxon>
        <taxon>Bivalvia</taxon>
        <taxon>Autobranchia</taxon>
        <taxon>Pteriomorphia</taxon>
        <taxon>Mytilida</taxon>
        <taxon>Mytiloidea</taxon>
        <taxon>Mytilidae</taxon>
        <taxon>Mytilinae</taxon>
        <taxon>Mytilus</taxon>
    </lineage>
</organism>
<sequence length="188" mass="21720">MDTPLLMKKSLMTKKTITKSGQKKADESIHNLTSTLHKVQDIKDQEDAKFRKIKQDILSHRDAFKCEVDKHADNLVKDLEQTWELNSQEIGAKHSKIKKTLKKLQRKSNTVKSITTSKDFVKFFDDFDKFAVSLCGATPQENLEFSLFGRFLPDKITMVNFGSMENEETWKFNILKLSLKLLNNSPHN</sequence>
<evidence type="ECO:0000313" key="1">
    <source>
        <dbReference type="EMBL" id="CAG2197307.1"/>
    </source>
</evidence>
<gene>
    <name evidence="1" type="ORF">MEDL_12105</name>
</gene>
<dbReference type="OrthoDB" id="6074401at2759"/>
<dbReference type="EMBL" id="CAJPWZ010000644">
    <property type="protein sequence ID" value="CAG2197307.1"/>
    <property type="molecule type" value="Genomic_DNA"/>
</dbReference>
<comment type="caution">
    <text evidence="1">The sequence shown here is derived from an EMBL/GenBank/DDBJ whole genome shotgun (WGS) entry which is preliminary data.</text>
</comment>
<dbReference type="Proteomes" id="UP000683360">
    <property type="component" value="Unassembled WGS sequence"/>
</dbReference>
<dbReference type="AlphaFoldDB" id="A0A8S3QKL0"/>
<name>A0A8S3QKL0_MYTED</name>
<accession>A0A8S3QKL0</accession>
<proteinExistence type="predicted"/>